<accession>A0ABN1HV94</accession>
<feature type="transmembrane region" description="Helical" evidence="2">
    <location>
        <begin position="152"/>
        <end position="176"/>
    </location>
</feature>
<evidence type="ECO:0000313" key="4">
    <source>
        <dbReference type="Proteomes" id="UP001500724"/>
    </source>
</evidence>
<keyword evidence="2" id="KW-1133">Transmembrane helix</keyword>
<dbReference type="EMBL" id="BAAAGU010000081">
    <property type="protein sequence ID" value="GAA0668680.1"/>
    <property type="molecule type" value="Genomic_DNA"/>
</dbReference>
<keyword evidence="2" id="KW-0472">Membrane</keyword>
<evidence type="ECO:0000313" key="3">
    <source>
        <dbReference type="EMBL" id="GAA0668680.1"/>
    </source>
</evidence>
<evidence type="ECO:0000256" key="1">
    <source>
        <dbReference type="SAM" id="MobiDB-lite"/>
    </source>
</evidence>
<sequence>MQPSPSPRIPASELRPGRHWYLTAAVISVVSIVLGMVIAVYQFKSVVDAVDTGNQFADGESVTLRLDPDDEKAIWLEDRIGPSRPTCDISGPGDPALAAPGIDVFLTRDETWNPLYNIEVSQAGDYRVTCDSERPSQYAIGDLGGLVTFGGWLLLAVFLPLFGVGVGIVIVLITAFRRRGHRKRLLAERYGSGGPHPAQPTPSAGAAPDRR</sequence>
<organism evidence="3 4">
    <name type="scientific">Streptomyces thermocarboxydovorans</name>
    <dbReference type="NCBI Taxonomy" id="59298"/>
    <lineage>
        <taxon>Bacteria</taxon>
        <taxon>Bacillati</taxon>
        <taxon>Actinomycetota</taxon>
        <taxon>Actinomycetes</taxon>
        <taxon>Kitasatosporales</taxon>
        <taxon>Streptomycetaceae</taxon>
        <taxon>Streptomyces</taxon>
    </lineage>
</organism>
<feature type="region of interest" description="Disordered" evidence="1">
    <location>
        <begin position="188"/>
        <end position="211"/>
    </location>
</feature>
<reference evidence="3 4" key="1">
    <citation type="journal article" date="2019" name="Int. J. Syst. Evol. Microbiol.">
        <title>The Global Catalogue of Microorganisms (GCM) 10K type strain sequencing project: providing services to taxonomists for standard genome sequencing and annotation.</title>
        <authorList>
            <consortium name="The Broad Institute Genomics Platform"/>
            <consortium name="The Broad Institute Genome Sequencing Center for Infectious Disease"/>
            <person name="Wu L."/>
            <person name="Ma J."/>
        </authorList>
    </citation>
    <scope>NUCLEOTIDE SEQUENCE [LARGE SCALE GENOMIC DNA]</scope>
    <source>
        <strain evidence="3 4">JCM 10367</strain>
    </source>
</reference>
<evidence type="ECO:0000256" key="2">
    <source>
        <dbReference type="SAM" id="Phobius"/>
    </source>
</evidence>
<feature type="transmembrane region" description="Helical" evidence="2">
    <location>
        <begin position="20"/>
        <end position="43"/>
    </location>
</feature>
<dbReference type="RefSeq" id="WP_344007009.1">
    <property type="nucleotide sequence ID" value="NZ_BAAAGU010000081.1"/>
</dbReference>
<dbReference type="Proteomes" id="UP001500724">
    <property type="component" value="Unassembled WGS sequence"/>
</dbReference>
<keyword evidence="4" id="KW-1185">Reference proteome</keyword>
<name>A0ABN1HV94_9ACTN</name>
<keyword evidence="2" id="KW-0812">Transmembrane</keyword>
<protein>
    <recommendedName>
        <fullName evidence="5">DUF3592 domain-containing protein</fullName>
    </recommendedName>
</protein>
<comment type="caution">
    <text evidence="3">The sequence shown here is derived from an EMBL/GenBank/DDBJ whole genome shotgun (WGS) entry which is preliminary data.</text>
</comment>
<evidence type="ECO:0008006" key="5">
    <source>
        <dbReference type="Google" id="ProtNLM"/>
    </source>
</evidence>
<proteinExistence type="predicted"/>
<gene>
    <name evidence="3" type="ORF">GCM10009535_55740</name>
</gene>